<dbReference type="GO" id="GO:0034394">
    <property type="term" value="P:protein localization to cell surface"/>
    <property type="evidence" value="ECO:0007669"/>
    <property type="project" value="TreeGrafter"/>
</dbReference>
<evidence type="ECO:0000256" key="4">
    <source>
        <dbReference type="ARBA" id="ARBA00022824"/>
    </source>
</evidence>
<dbReference type="Proteomes" id="UP001148018">
    <property type="component" value="Unassembled WGS sequence"/>
</dbReference>
<gene>
    <name evidence="9" type="ORF">NHX12_005738</name>
</gene>
<dbReference type="PANTHER" id="PTHR21723">
    <property type="entry name" value="RESISTANCE TO INHIBITORS OF CHOLINESTERASE PROTEIN 3 RIC3"/>
    <property type="match status" value="1"/>
</dbReference>
<dbReference type="PANTHER" id="PTHR21723:SF3">
    <property type="entry name" value="PROTEIN RIC-3"/>
    <property type="match status" value="1"/>
</dbReference>
<feature type="compositionally biased region" description="Acidic residues" evidence="7">
    <location>
        <begin position="347"/>
        <end position="383"/>
    </location>
</feature>
<feature type="region of interest" description="Disordered" evidence="7">
    <location>
        <begin position="175"/>
        <end position="196"/>
    </location>
</feature>
<comment type="caution">
    <text evidence="9">The sequence shown here is derived from an EMBL/GenBank/DDBJ whole genome shotgun (WGS) entry which is preliminary data.</text>
</comment>
<reference evidence="9" key="1">
    <citation type="submission" date="2022-07" db="EMBL/GenBank/DDBJ databases">
        <title>Chromosome-level genome of Muraenolepis orangiensis.</title>
        <authorList>
            <person name="Kim J."/>
        </authorList>
    </citation>
    <scope>NUCLEOTIDE SEQUENCE</scope>
    <source>
        <strain evidence="9">KU_S4_2022</strain>
        <tissue evidence="9">Muscle</tissue>
    </source>
</reference>
<comment type="similarity">
    <text evidence="2">Belongs to the ric-3 family.</text>
</comment>
<organism evidence="9 10">
    <name type="scientific">Muraenolepis orangiensis</name>
    <name type="common">Patagonian moray cod</name>
    <dbReference type="NCBI Taxonomy" id="630683"/>
    <lineage>
        <taxon>Eukaryota</taxon>
        <taxon>Metazoa</taxon>
        <taxon>Chordata</taxon>
        <taxon>Craniata</taxon>
        <taxon>Vertebrata</taxon>
        <taxon>Euteleostomi</taxon>
        <taxon>Actinopterygii</taxon>
        <taxon>Neopterygii</taxon>
        <taxon>Teleostei</taxon>
        <taxon>Neoteleostei</taxon>
        <taxon>Acanthomorphata</taxon>
        <taxon>Zeiogadaria</taxon>
        <taxon>Gadariae</taxon>
        <taxon>Gadiformes</taxon>
        <taxon>Muraenolepidoidei</taxon>
        <taxon>Muraenolepididae</taxon>
        <taxon>Muraenolepis</taxon>
    </lineage>
</organism>
<evidence type="ECO:0000313" key="9">
    <source>
        <dbReference type="EMBL" id="KAJ3593403.1"/>
    </source>
</evidence>
<keyword evidence="6" id="KW-0472">Membrane</keyword>
<feature type="compositionally biased region" description="Basic and acidic residues" evidence="7">
    <location>
        <begin position="233"/>
        <end position="242"/>
    </location>
</feature>
<dbReference type="GO" id="GO:0007271">
    <property type="term" value="P:synaptic transmission, cholinergic"/>
    <property type="evidence" value="ECO:0007669"/>
    <property type="project" value="TreeGrafter"/>
</dbReference>
<proteinExistence type="inferred from homology"/>
<evidence type="ECO:0000313" key="10">
    <source>
        <dbReference type="Proteomes" id="UP001148018"/>
    </source>
</evidence>
<sequence>MPITTCQKVTLISCSVLCVSLFLPKMFLSRGRSETGQHQQLEVGPGFYPPMFHRPSAGGDPEQWGEGPPYRKGPSVEAMAKVTSKGSAKKHNLIADEYELFKLHQKLLETERMMEKIVSAKRVSSAKGSSGKKNSKKSVSRQEEKLLKQLKHITQVMQEGRLDVGSPEMEAEEVPYTTDWEGYDEATFPEYPEGEEVRVDRGCTTVVLKVPQSSLPTAEALAERMEQEEEMEYADRKLNVVHEEEEEEEKREEEGEEVEEEVEEELEEEEEKEEEIEDDEEEEEEVAEKRHLLSSPLRLPAQEGGGQRLGMEVSEEIHRREPGRKHISFSDHRDVFRYPREDHNSVEEDDEENTGVELEMEGYGEGYEDWEEEEEEDEEEGEDDSHVRGGAGEEGDTDEEDPVVEAESLSFSHEESIDPEAEAEEQQSGEYFQWMLEDPLEAEQLVQPDPSLEPGITGLTGLRNRRTT</sequence>
<keyword evidence="3" id="KW-0812">Transmembrane</keyword>
<dbReference type="GO" id="GO:0043025">
    <property type="term" value="C:neuronal cell body"/>
    <property type="evidence" value="ECO:0007669"/>
    <property type="project" value="TreeGrafter"/>
</dbReference>
<dbReference type="EMBL" id="JANIIK010000112">
    <property type="protein sequence ID" value="KAJ3593403.1"/>
    <property type="molecule type" value="Genomic_DNA"/>
</dbReference>
<feature type="compositionally biased region" description="Acidic residues" evidence="7">
    <location>
        <begin position="393"/>
        <end position="404"/>
    </location>
</feature>
<feature type="compositionally biased region" description="Low complexity" evidence="7">
    <location>
        <begin position="120"/>
        <end position="132"/>
    </location>
</feature>
<dbReference type="OrthoDB" id="8962560at2759"/>
<feature type="compositionally biased region" description="Acidic residues" evidence="7">
    <location>
        <begin position="417"/>
        <end position="427"/>
    </location>
</feature>
<keyword evidence="4" id="KW-0256">Endoplasmic reticulum</keyword>
<evidence type="ECO:0000256" key="5">
    <source>
        <dbReference type="ARBA" id="ARBA00022989"/>
    </source>
</evidence>
<dbReference type="InterPro" id="IPR032763">
    <property type="entry name" value="RIC3_N"/>
</dbReference>
<evidence type="ECO:0000256" key="3">
    <source>
        <dbReference type="ARBA" id="ARBA00022692"/>
    </source>
</evidence>
<dbReference type="AlphaFoldDB" id="A0A9Q0DTP3"/>
<comment type="subcellular location">
    <subcellularLocation>
        <location evidence="1">Endoplasmic reticulum membrane</location>
    </subcellularLocation>
</comment>
<dbReference type="InterPro" id="IPR026160">
    <property type="entry name" value="Ric3"/>
</dbReference>
<keyword evidence="10" id="KW-1185">Reference proteome</keyword>
<evidence type="ECO:0000259" key="8">
    <source>
        <dbReference type="Pfam" id="PF15361"/>
    </source>
</evidence>
<feature type="compositionally biased region" description="Acidic residues" evidence="7">
    <location>
        <begin position="243"/>
        <end position="286"/>
    </location>
</feature>
<name>A0A9Q0DTP3_9TELE</name>
<keyword evidence="5" id="KW-1133">Transmembrane helix</keyword>
<evidence type="ECO:0000256" key="7">
    <source>
        <dbReference type="SAM" id="MobiDB-lite"/>
    </source>
</evidence>
<evidence type="ECO:0000256" key="6">
    <source>
        <dbReference type="ARBA" id="ARBA00023136"/>
    </source>
</evidence>
<dbReference type="GO" id="GO:0043005">
    <property type="term" value="C:neuron projection"/>
    <property type="evidence" value="ECO:0007669"/>
    <property type="project" value="TreeGrafter"/>
</dbReference>
<feature type="compositionally biased region" description="Basic and acidic residues" evidence="7">
    <location>
        <begin position="328"/>
        <end position="346"/>
    </location>
</feature>
<protein>
    <recommendedName>
        <fullName evidence="8">Resistance to inhibitors of cholinesterase protein 3 N-terminal domain-containing protein</fullName>
    </recommendedName>
</protein>
<feature type="region of interest" description="Disordered" evidence="7">
    <location>
        <begin position="119"/>
        <end position="143"/>
    </location>
</feature>
<accession>A0A9Q0DTP3</accession>
<dbReference type="GO" id="GO:0005789">
    <property type="term" value="C:endoplasmic reticulum membrane"/>
    <property type="evidence" value="ECO:0007669"/>
    <property type="project" value="UniProtKB-SubCell"/>
</dbReference>
<evidence type="ECO:0000256" key="1">
    <source>
        <dbReference type="ARBA" id="ARBA00004586"/>
    </source>
</evidence>
<evidence type="ECO:0000256" key="2">
    <source>
        <dbReference type="ARBA" id="ARBA00008538"/>
    </source>
</evidence>
<feature type="domain" description="Resistance to inhibitors of cholinesterase protein 3 N-terminal" evidence="8">
    <location>
        <begin position="16"/>
        <end position="91"/>
    </location>
</feature>
<dbReference type="Pfam" id="PF15361">
    <property type="entry name" value="RIC3"/>
    <property type="match status" value="1"/>
</dbReference>
<feature type="region of interest" description="Disordered" evidence="7">
    <location>
        <begin position="217"/>
        <end position="468"/>
    </location>
</feature>
<dbReference type="GO" id="GO:0045202">
    <property type="term" value="C:synapse"/>
    <property type="evidence" value="ECO:0007669"/>
    <property type="project" value="GOC"/>
</dbReference>